<dbReference type="STRING" id="666681.M301_2667"/>
<dbReference type="KEGG" id="meh:M301_2667"/>
<name>D7DNZ1_METV0</name>
<reference evidence="3" key="1">
    <citation type="submission" date="2010-05" db="EMBL/GenBank/DDBJ databases">
        <title>Complete sequence of Methylotenera sp. 301.</title>
        <authorList>
            <person name="Lucas S."/>
            <person name="Copeland A."/>
            <person name="Lapidus A."/>
            <person name="Cheng J.-F."/>
            <person name="Bruce D."/>
            <person name="Goodwin L."/>
            <person name="Pitluck S."/>
            <person name="Clum A."/>
            <person name="Land M."/>
            <person name="Hauser L."/>
            <person name="Kyrpides N."/>
            <person name="Ivanova N."/>
            <person name="Chistoservova L."/>
            <person name="Kalyuzhnaya M."/>
            <person name="Woyke T."/>
        </authorList>
    </citation>
    <scope>NUCLEOTIDE SEQUENCE [LARGE SCALE GENOMIC DNA]</scope>
    <source>
        <strain evidence="3">301</strain>
    </source>
</reference>
<accession>D7DNZ1</accession>
<dbReference type="OrthoDB" id="8537111at2"/>
<evidence type="ECO:0000256" key="1">
    <source>
        <dbReference type="SAM" id="MobiDB-lite"/>
    </source>
</evidence>
<dbReference type="SUPFAM" id="SSF57783">
    <property type="entry name" value="Zinc beta-ribbon"/>
    <property type="match status" value="1"/>
</dbReference>
<dbReference type="AlphaFoldDB" id="D7DNZ1"/>
<evidence type="ECO:0000313" key="3">
    <source>
        <dbReference type="Proteomes" id="UP000000383"/>
    </source>
</evidence>
<feature type="region of interest" description="Disordered" evidence="1">
    <location>
        <begin position="1"/>
        <end position="21"/>
    </location>
</feature>
<keyword evidence="3" id="KW-1185">Reference proteome</keyword>
<reference evidence="2 3" key="2">
    <citation type="journal article" date="2011" name="J. Bacteriol.">
        <title>Genomes of three methylotrophs from a single niche uncover genetic and metabolic divergence of Methylophilaceae.</title>
        <authorList>
            <person name="Lapidus A."/>
            <person name="Clum A."/>
            <person name="Labutti K."/>
            <person name="Kaluzhnaya M.G."/>
            <person name="Lim S."/>
            <person name="Beck D.A."/>
            <person name="Glavina Del Rio T."/>
            <person name="Nolan M."/>
            <person name="Mavromatis K."/>
            <person name="Huntemann M."/>
            <person name="Lucas S."/>
            <person name="Lidstrom M.E."/>
            <person name="Ivanova N."/>
            <person name="Chistoserdova L."/>
        </authorList>
    </citation>
    <scope>NUCLEOTIDE SEQUENCE [LARGE SCALE GENOMIC DNA]</scope>
    <source>
        <strain evidence="2 3">301</strain>
    </source>
</reference>
<sequence>MDNKYGLGSTKVATEHHETHHKAPVETAKHCKFCGSADLVLSPTMHDHRCAQCGELQNDVPQGYSSGRSSDF</sequence>
<dbReference type="EMBL" id="CP002056">
    <property type="protein sequence ID" value="ADI31022.1"/>
    <property type="molecule type" value="Genomic_DNA"/>
</dbReference>
<dbReference type="HOGENOM" id="CLU_2735356_0_0_4"/>
<evidence type="ECO:0000313" key="2">
    <source>
        <dbReference type="EMBL" id="ADI31022.1"/>
    </source>
</evidence>
<protein>
    <submittedName>
        <fullName evidence="2">Uncharacterized protein</fullName>
    </submittedName>
</protein>
<gene>
    <name evidence="2" type="ordered locus">M301_2667</name>
</gene>
<proteinExistence type="predicted"/>
<organism evidence="2 3">
    <name type="scientific">Methylotenera versatilis (strain 301)</name>
    <dbReference type="NCBI Taxonomy" id="666681"/>
    <lineage>
        <taxon>Bacteria</taxon>
        <taxon>Pseudomonadati</taxon>
        <taxon>Pseudomonadota</taxon>
        <taxon>Betaproteobacteria</taxon>
        <taxon>Nitrosomonadales</taxon>
        <taxon>Methylophilaceae</taxon>
        <taxon>Methylotenera</taxon>
    </lineage>
</organism>
<dbReference type="Proteomes" id="UP000000383">
    <property type="component" value="Chromosome"/>
</dbReference>
<dbReference type="RefSeq" id="WP_013149327.1">
    <property type="nucleotide sequence ID" value="NC_014207.1"/>
</dbReference>
<dbReference type="eggNOG" id="ENOG502ZJYF">
    <property type="taxonomic scope" value="Bacteria"/>
</dbReference>